<feature type="region of interest" description="Disordered" evidence="1">
    <location>
        <begin position="551"/>
        <end position="595"/>
    </location>
</feature>
<evidence type="ECO:0000256" key="1">
    <source>
        <dbReference type="SAM" id="MobiDB-lite"/>
    </source>
</evidence>
<name>A0AAN7WPG8_9SACH</name>
<feature type="compositionally biased region" description="Polar residues" evidence="1">
    <location>
        <begin position="551"/>
        <end position="561"/>
    </location>
</feature>
<feature type="region of interest" description="Disordered" evidence="1">
    <location>
        <begin position="725"/>
        <end position="762"/>
    </location>
</feature>
<gene>
    <name evidence="2" type="ORF">RI543_001036</name>
</gene>
<feature type="compositionally biased region" description="Polar residues" evidence="1">
    <location>
        <begin position="336"/>
        <end position="360"/>
    </location>
</feature>
<dbReference type="AlphaFoldDB" id="A0AAN7WPG8"/>
<feature type="compositionally biased region" description="Acidic residues" evidence="1">
    <location>
        <begin position="372"/>
        <end position="387"/>
    </location>
</feature>
<keyword evidence="3" id="KW-1185">Reference proteome</keyword>
<evidence type="ECO:0000313" key="3">
    <source>
        <dbReference type="Proteomes" id="UP001306508"/>
    </source>
</evidence>
<reference evidence="3" key="1">
    <citation type="submission" date="2023-07" db="EMBL/GenBank/DDBJ databases">
        <title>A draft genome of Kazachstania heterogenica Y-27499.</title>
        <authorList>
            <person name="Donic C."/>
            <person name="Kralova J.S."/>
            <person name="Fidel L."/>
            <person name="Ben-Dor S."/>
            <person name="Jung S."/>
        </authorList>
    </citation>
    <scope>NUCLEOTIDE SEQUENCE [LARGE SCALE GENOMIC DNA]</scope>
    <source>
        <strain evidence="3">Y27499</strain>
    </source>
</reference>
<comment type="caution">
    <text evidence="2">The sequence shown here is derived from an EMBL/GenBank/DDBJ whole genome shotgun (WGS) entry which is preliminary data.</text>
</comment>
<proteinExistence type="predicted"/>
<feature type="region of interest" description="Disordered" evidence="1">
    <location>
        <begin position="332"/>
        <end position="421"/>
    </location>
</feature>
<organism evidence="2 3">
    <name type="scientific">Arxiozyma heterogenica</name>
    <dbReference type="NCBI Taxonomy" id="278026"/>
    <lineage>
        <taxon>Eukaryota</taxon>
        <taxon>Fungi</taxon>
        <taxon>Dikarya</taxon>
        <taxon>Ascomycota</taxon>
        <taxon>Saccharomycotina</taxon>
        <taxon>Saccharomycetes</taxon>
        <taxon>Saccharomycetales</taxon>
        <taxon>Saccharomycetaceae</taxon>
        <taxon>Arxiozyma</taxon>
    </lineage>
</organism>
<evidence type="ECO:0000313" key="2">
    <source>
        <dbReference type="EMBL" id="KAK5781488.1"/>
    </source>
</evidence>
<dbReference type="EMBL" id="JAWIZZ010000035">
    <property type="protein sequence ID" value="KAK5781488.1"/>
    <property type="molecule type" value="Genomic_DNA"/>
</dbReference>
<protein>
    <submittedName>
        <fullName evidence="2">Uncharacterized protein</fullName>
    </submittedName>
</protein>
<feature type="compositionally biased region" description="Basic and acidic residues" evidence="1">
    <location>
        <begin position="741"/>
        <end position="754"/>
    </location>
</feature>
<accession>A0AAN7WPG8</accession>
<dbReference type="Proteomes" id="UP001306508">
    <property type="component" value="Unassembled WGS sequence"/>
</dbReference>
<sequence>MTIPNYKQRLDLFRKSKKISQKNYKWRYTVIPSDWLAQMGFYFDPIEQENSDLILKDAINCIYCHRHTFDLKHCRSKSKDKLETISNVLLQHLSGDNLNCPISYLRLKIIKDFKYSLGTSNWSNDPIFNDPFNLITRNIFRTSFLDLNSNQTWNKDKINDVINAGLIRFDLSFNAFNNNDYIVDLPTTSPSPSSSASSFSSSSYDIVFCIYCKTIIRLNFNDTLKPIERHFLACHNGHCYFFKKLIQMFPDFKDLRNIHEFNIVDETEPTDSMDSIIHNSLLYENLTKDDISRSKNEDVYDIQNKTTFTPEQMNKVEELKNLDQSANNIEERSQNVDKNNMDSNSKQEGNITSEELSTGDNYELSDKSQPIEESDPTYENDMDTSDEKEERIYHKIKQQPTLITSPKDDRNDNNNNLNDKTQILQDQTKETTNLSKTNIKKRKKLLGKLPQRIVSNTDTTFNDDVSSEKSVNLSKNKDLILNFTDHVNRKKEITRTNKILDDSADDFSFSNNGSHLFQLSPLKKLESPIYKEKLIVDKQYLQCPETAGTKSEIANNSTNLRSPMGPDEMDDNKSSSTSSEVPGIEKNIHSSAPSSIIHDLEQQNTLLIDDEKEQYTESTNREEKDQMISKKIHNDNTTMLLQTNSNDGNNKIDSENILTEENKRFVIQQENNLDTHHVSAKLNNENKSNNDSKASEAQLSVEKVLTVKKIVNETSSKRLRKDLVDQQLSTTKKRKKSSVSRIEDEKENKPKHDNNNPVGRILSGASLATKIPNTMINKNNMKENLSCLIDGLGMPETDETNITTIPNDNRTPHVNIKSEDKMISPLTTNSEINCNVNKQIETSYTNTILAPNDNTDEPFSFSKLVENSDSSFELNDLKYQYLLKLIEVNSATLSNDTEGILNFFISKLSKDELKMTFPEWLSFTVDQLTKNYKYHINRKLELLDREYLQTVSTIDGLNTSNEHDLNTLQSLVHFLENYDN</sequence>